<name>A0A3M0IF99_9ACTN</name>
<organism evidence="2 3">
    <name type="scientific">Streptomyces shenzhenensis</name>
    <dbReference type="NCBI Taxonomy" id="943815"/>
    <lineage>
        <taxon>Bacteria</taxon>
        <taxon>Bacillati</taxon>
        <taxon>Actinomycetota</taxon>
        <taxon>Actinomycetes</taxon>
        <taxon>Kitasatosporales</taxon>
        <taxon>Streptomycetaceae</taxon>
        <taxon>Streptomyces</taxon>
    </lineage>
</organism>
<keyword evidence="3" id="KW-1185">Reference proteome</keyword>
<evidence type="ECO:0000313" key="3">
    <source>
        <dbReference type="Proteomes" id="UP000270471"/>
    </source>
</evidence>
<comment type="caution">
    <text evidence="2">The sequence shown here is derived from an EMBL/GenBank/DDBJ whole genome shotgun (WGS) entry which is preliminary data.</text>
</comment>
<dbReference type="Proteomes" id="UP000270471">
    <property type="component" value="Unassembled WGS sequence"/>
</dbReference>
<dbReference type="InterPro" id="IPR033458">
    <property type="entry name" value="DUF5134"/>
</dbReference>
<evidence type="ECO:0000313" key="2">
    <source>
        <dbReference type="EMBL" id="RMB84949.1"/>
    </source>
</evidence>
<dbReference type="Pfam" id="PF17197">
    <property type="entry name" value="DUF5134"/>
    <property type="match status" value="1"/>
</dbReference>
<sequence>MAVAMAVMPWTGGCVLPEVQPAWFASAAVWFPLSAVRHRQESRPVAAARRQPYAAGTVHHCPPGPGEAVTDHVSPSRTAGAARRPGRG</sequence>
<proteinExistence type="predicted"/>
<dbReference type="AlphaFoldDB" id="A0A3M0IF99"/>
<reference evidence="2 3" key="1">
    <citation type="submission" date="2017-11" db="EMBL/GenBank/DDBJ databases">
        <title>Draft genome of actinobacteria isolated from guarana (Paullinia cupana (Mart.) Ducke.</title>
        <authorList>
            <person name="Siqueira K.A."/>
            <person name="Liotti R.G."/>
            <person name="Mendes T.A.O."/>
            <person name="Soares M.A."/>
        </authorList>
    </citation>
    <scope>NUCLEOTIDE SEQUENCE [LARGE SCALE GENOMIC DNA]</scope>
    <source>
        <strain evidence="2 3">193</strain>
    </source>
</reference>
<gene>
    <name evidence="2" type="ORF">CTZ28_15085</name>
</gene>
<evidence type="ECO:0000256" key="1">
    <source>
        <dbReference type="SAM" id="MobiDB-lite"/>
    </source>
</evidence>
<dbReference type="EMBL" id="PENI01000008">
    <property type="protein sequence ID" value="RMB84949.1"/>
    <property type="molecule type" value="Genomic_DNA"/>
</dbReference>
<dbReference type="OrthoDB" id="4195222at2"/>
<feature type="compositionally biased region" description="Low complexity" evidence="1">
    <location>
        <begin position="79"/>
        <end position="88"/>
    </location>
</feature>
<accession>A0A3M0IF99</accession>
<protein>
    <submittedName>
        <fullName evidence="2">Uncharacterized protein</fullName>
    </submittedName>
</protein>
<feature type="region of interest" description="Disordered" evidence="1">
    <location>
        <begin position="55"/>
        <end position="88"/>
    </location>
</feature>